<sequence>MTEHDTRSGLEPWARLAAEGSRLQKLYQQGRLDEVLAAVTEHRATMATLADASDTDNDTGTGTGAAWAVRESILDLGVVAAHDLGRWPEALELNAAIRQSRENRSAAEVERAVTWFNDYGPLLRLGRVREARELLYKCRAAFGRGEDVTMMGHTLSALADADAHLGHLERAVAQETNALQIKYRGSDPEAIAVSHYNLANYLQVSQESRAVWAHRLAAAIIRYQTESPRLTTSLRSIGRLVGQQAETSAPLSFNDVCLLVDGLPEVRFAELFATLPDRADSGQAAVDEIMRLTADVRNSAIQESVAAWEPIISALVAAQQPDAGEVAALLDDALTELGKQHAWQELVVVLRQIQAGPEDDSSRAVDSLDPVSAAIARRARAALAGDLIVDSTAWRVLTEET</sequence>
<proteinExistence type="predicted"/>
<gene>
    <name evidence="1" type="ORF">Atai01_56370</name>
</gene>
<comment type="caution">
    <text evidence="1">The sequence shown here is derived from an EMBL/GenBank/DDBJ whole genome shotgun (WGS) entry which is preliminary data.</text>
</comment>
<organism evidence="1 2">
    <name type="scientific">Amycolatopsis taiwanensis</name>
    <dbReference type="NCBI Taxonomy" id="342230"/>
    <lineage>
        <taxon>Bacteria</taxon>
        <taxon>Bacillati</taxon>
        <taxon>Actinomycetota</taxon>
        <taxon>Actinomycetes</taxon>
        <taxon>Pseudonocardiales</taxon>
        <taxon>Pseudonocardiaceae</taxon>
        <taxon>Amycolatopsis</taxon>
    </lineage>
</organism>
<dbReference type="RefSeq" id="WP_285488756.1">
    <property type="nucleotide sequence ID" value="NZ_BSTI01000014.1"/>
</dbReference>
<name>A0A9W6R4B9_9PSEU</name>
<dbReference type="AlphaFoldDB" id="A0A9W6R4B9"/>
<keyword evidence="2" id="KW-1185">Reference proteome</keyword>
<dbReference type="Gene3D" id="1.25.40.10">
    <property type="entry name" value="Tetratricopeptide repeat domain"/>
    <property type="match status" value="1"/>
</dbReference>
<evidence type="ECO:0000313" key="1">
    <source>
        <dbReference type="EMBL" id="GLY69018.1"/>
    </source>
</evidence>
<dbReference type="Proteomes" id="UP001165136">
    <property type="component" value="Unassembled WGS sequence"/>
</dbReference>
<reference evidence="1" key="1">
    <citation type="submission" date="2023-03" db="EMBL/GenBank/DDBJ databases">
        <title>Amycolatopsis taiwanensis NBRC 103393.</title>
        <authorList>
            <person name="Ichikawa N."/>
            <person name="Sato H."/>
            <person name="Tonouchi N."/>
        </authorList>
    </citation>
    <scope>NUCLEOTIDE SEQUENCE</scope>
    <source>
        <strain evidence="1">NBRC 103393</strain>
    </source>
</reference>
<dbReference type="InterPro" id="IPR011990">
    <property type="entry name" value="TPR-like_helical_dom_sf"/>
</dbReference>
<evidence type="ECO:0000313" key="2">
    <source>
        <dbReference type="Proteomes" id="UP001165136"/>
    </source>
</evidence>
<dbReference type="EMBL" id="BSTI01000014">
    <property type="protein sequence ID" value="GLY69018.1"/>
    <property type="molecule type" value="Genomic_DNA"/>
</dbReference>
<protein>
    <submittedName>
        <fullName evidence="1">Uncharacterized protein</fullName>
    </submittedName>
</protein>
<accession>A0A9W6R4B9</accession>